<dbReference type="RefSeq" id="WP_171201950.1">
    <property type="nucleotide sequence ID" value="NZ_BAAANP010000023.1"/>
</dbReference>
<dbReference type="Gene3D" id="1.20.1250.20">
    <property type="entry name" value="MFS general substrate transporter like domains"/>
    <property type="match status" value="1"/>
</dbReference>
<proteinExistence type="predicted"/>
<feature type="transmembrane region" description="Helical" evidence="6">
    <location>
        <begin position="316"/>
        <end position="335"/>
    </location>
</feature>
<feature type="transmembrane region" description="Helical" evidence="6">
    <location>
        <begin position="114"/>
        <end position="140"/>
    </location>
</feature>
<keyword evidence="9" id="KW-1185">Reference proteome</keyword>
<feature type="transmembrane region" description="Helical" evidence="6">
    <location>
        <begin position="227"/>
        <end position="250"/>
    </location>
</feature>
<reference evidence="8 9" key="1">
    <citation type="submission" date="2020-05" db="EMBL/GenBank/DDBJ databases">
        <title>MicrobeNet Type strains.</title>
        <authorList>
            <person name="Nicholson A.C."/>
        </authorList>
    </citation>
    <scope>NUCLEOTIDE SEQUENCE [LARGE SCALE GENOMIC DNA]</scope>
    <source>
        <strain evidence="8 9">JCM 14547</strain>
    </source>
</reference>
<gene>
    <name evidence="8" type="ORF">HLB09_03125</name>
</gene>
<evidence type="ECO:0000256" key="2">
    <source>
        <dbReference type="ARBA" id="ARBA00022475"/>
    </source>
</evidence>
<evidence type="ECO:0000256" key="3">
    <source>
        <dbReference type="ARBA" id="ARBA00022692"/>
    </source>
</evidence>
<dbReference type="GO" id="GO:0022857">
    <property type="term" value="F:transmembrane transporter activity"/>
    <property type="evidence" value="ECO:0007669"/>
    <property type="project" value="InterPro"/>
</dbReference>
<feature type="transmembrane region" description="Helical" evidence="6">
    <location>
        <begin position="28"/>
        <end position="46"/>
    </location>
</feature>
<evidence type="ECO:0000256" key="6">
    <source>
        <dbReference type="SAM" id="Phobius"/>
    </source>
</evidence>
<feature type="transmembrane region" description="Helical" evidence="6">
    <location>
        <begin position="179"/>
        <end position="198"/>
    </location>
</feature>
<name>A0A849BNC4_9ACTN</name>
<feature type="domain" description="Major facilitator superfamily (MFS) profile" evidence="7">
    <location>
        <begin position="14"/>
        <end position="405"/>
    </location>
</feature>
<feature type="transmembrane region" description="Helical" evidence="6">
    <location>
        <begin position="383"/>
        <end position="403"/>
    </location>
</feature>
<evidence type="ECO:0000256" key="1">
    <source>
        <dbReference type="ARBA" id="ARBA00004651"/>
    </source>
</evidence>
<evidence type="ECO:0000313" key="9">
    <source>
        <dbReference type="Proteomes" id="UP000555552"/>
    </source>
</evidence>
<dbReference type="PROSITE" id="PS50850">
    <property type="entry name" value="MFS"/>
    <property type="match status" value="1"/>
</dbReference>
<evidence type="ECO:0000259" key="7">
    <source>
        <dbReference type="PROSITE" id="PS50850"/>
    </source>
</evidence>
<sequence length="411" mass="41228">MSTTTTGWRADAAVLAVQPFRRLFASRLAAVLGNAMVAVALAFGLLDADGSGAGRVGLVLGARVVAQMVFLLAGGVLADRWPRRSLMAAAELVAGLSLAGVAALLLVGDPPLGWVLALMAVNGAASALYMPAAAGIVPTLVRAGQLHGANSLLRLSENVGAVVGAALAGVLVAAAGAGWALVVTAVLYLVSAALLAGMRATHVPRAEPPTLLGDLAGGWRETVSRQWVWVVVVQFSVVNACFSGLTRVLGPVVALQEYAGPASWSLVLTAEAVGLLVGGAVALRVRPRRPVRAGVLSVLLLVPPLVLLALQAPVLLVAAAMALGGVAVTVFDVLWATALQQHVPGEALSRVSSYDALGSFALAPVGLALVGPVSAVLGTPATLLAGAGLVAVATLAALAAPGVRRLTAVDR</sequence>
<accession>A0A849BNC4</accession>
<organism evidence="8 9">
    <name type="scientific">Pseudokineococcus marinus</name>
    <dbReference type="NCBI Taxonomy" id="351215"/>
    <lineage>
        <taxon>Bacteria</taxon>
        <taxon>Bacillati</taxon>
        <taxon>Actinomycetota</taxon>
        <taxon>Actinomycetes</taxon>
        <taxon>Kineosporiales</taxon>
        <taxon>Kineosporiaceae</taxon>
        <taxon>Pseudokineococcus</taxon>
    </lineage>
</organism>
<dbReference type="AlphaFoldDB" id="A0A849BNC4"/>
<protein>
    <submittedName>
        <fullName evidence="8">MFS transporter</fullName>
    </submittedName>
</protein>
<dbReference type="Pfam" id="PF07690">
    <property type="entry name" value="MFS_1"/>
    <property type="match status" value="1"/>
</dbReference>
<dbReference type="CDD" id="cd06173">
    <property type="entry name" value="MFS_MefA_like"/>
    <property type="match status" value="1"/>
</dbReference>
<dbReference type="SUPFAM" id="SSF103473">
    <property type="entry name" value="MFS general substrate transporter"/>
    <property type="match status" value="1"/>
</dbReference>
<evidence type="ECO:0000256" key="5">
    <source>
        <dbReference type="ARBA" id="ARBA00023136"/>
    </source>
</evidence>
<dbReference type="PANTHER" id="PTHR23513">
    <property type="entry name" value="INTEGRAL MEMBRANE EFFLUX PROTEIN-RELATED"/>
    <property type="match status" value="1"/>
</dbReference>
<keyword evidence="4 6" id="KW-1133">Transmembrane helix</keyword>
<feature type="transmembrane region" description="Helical" evidence="6">
    <location>
        <begin position="262"/>
        <end position="283"/>
    </location>
</feature>
<feature type="transmembrane region" description="Helical" evidence="6">
    <location>
        <begin position="152"/>
        <end position="173"/>
    </location>
</feature>
<evidence type="ECO:0000256" key="4">
    <source>
        <dbReference type="ARBA" id="ARBA00022989"/>
    </source>
</evidence>
<feature type="transmembrane region" description="Helical" evidence="6">
    <location>
        <begin position="290"/>
        <end position="310"/>
    </location>
</feature>
<feature type="transmembrane region" description="Helical" evidence="6">
    <location>
        <begin position="356"/>
        <end position="377"/>
    </location>
</feature>
<dbReference type="EMBL" id="JABEMA010000020">
    <property type="protein sequence ID" value="NNH22094.1"/>
    <property type="molecule type" value="Genomic_DNA"/>
</dbReference>
<dbReference type="InterPro" id="IPR036259">
    <property type="entry name" value="MFS_trans_sf"/>
</dbReference>
<evidence type="ECO:0000313" key="8">
    <source>
        <dbReference type="EMBL" id="NNH22094.1"/>
    </source>
</evidence>
<dbReference type="PANTHER" id="PTHR23513:SF11">
    <property type="entry name" value="STAPHYLOFERRIN A TRANSPORTER"/>
    <property type="match status" value="1"/>
</dbReference>
<keyword evidence="2" id="KW-1003">Cell membrane</keyword>
<dbReference type="Proteomes" id="UP000555552">
    <property type="component" value="Unassembled WGS sequence"/>
</dbReference>
<comment type="caution">
    <text evidence="8">The sequence shown here is derived from an EMBL/GenBank/DDBJ whole genome shotgun (WGS) entry which is preliminary data.</text>
</comment>
<feature type="transmembrane region" description="Helical" evidence="6">
    <location>
        <begin position="85"/>
        <end position="108"/>
    </location>
</feature>
<keyword evidence="5 6" id="KW-0472">Membrane</keyword>
<keyword evidence="3 6" id="KW-0812">Transmembrane</keyword>
<dbReference type="InterPro" id="IPR011701">
    <property type="entry name" value="MFS"/>
</dbReference>
<feature type="transmembrane region" description="Helical" evidence="6">
    <location>
        <begin position="58"/>
        <end position="78"/>
    </location>
</feature>
<dbReference type="GO" id="GO:0005886">
    <property type="term" value="C:plasma membrane"/>
    <property type="evidence" value="ECO:0007669"/>
    <property type="project" value="UniProtKB-SubCell"/>
</dbReference>
<comment type="subcellular location">
    <subcellularLocation>
        <location evidence="1">Cell membrane</location>
        <topology evidence="1">Multi-pass membrane protein</topology>
    </subcellularLocation>
</comment>
<dbReference type="InterPro" id="IPR020846">
    <property type="entry name" value="MFS_dom"/>
</dbReference>